<dbReference type="AlphaFoldDB" id="A0A1G5F3V4"/>
<reference evidence="5" key="1">
    <citation type="submission" date="2016-10" db="EMBL/GenBank/DDBJ databases">
        <authorList>
            <person name="Varghese N."/>
            <person name="Submissions S."/>
        </authorList>
    </citation>
    <scope>NUCLEOTIDE SEQUENCE [LARGE SCALE GENOMIC DNA]</scope>
    <source>
        <strain evidence="5">XBD2006</strain>
    </source>
</reference>
<dbReference type="InterPro" id="IPR001387">
    <property type="entry name" value="Cro/C1-type_HTH"/>
</dbReference>
<organism evidence="4 5">
    <name type="scientific">Butyrivibrio hungatei</name>
    <dbReference type="NCBI Taxonomy" id="185008"/>
    <lineage>
        <taxon>Bacteria</taxon>
        <taxon>Bacillati</taxon>
        <taxon>Bacillota</taxon>
        <taxon>Clostridia</taxon>
        <taxon>Lachnospirales</taxon>
        <taxon>Lachnospiraceae</taxon>
        <taxon>Butyrivibrio</taxon>
    </lineage>
</organism>
<sequence length="314" mass="35759">MVEFGEQLRIAREKKGMTQQSLADQLFVSRQSVSRWERGERYPDLITTKNLSQILDVSLDTLLSGKEMVKVAERTPVVENKLVNNMAIALYAIVVISFFIKIAEKAMILFIQSFKSLSESRPMNYMHGSEDERIVVLRYIIYVIIFLFALYHAIKDTLTPKKIGVMMMGFFITLFLLDGTIVFTYLNNFYASLTDGVDTMIWLRKIVVELMQATVPGAIGAVASYFFFIREKNRKLWVNMITAIAIAGIIGNLYDTFHDLSKSRMFFPAASMVTTTARETAADFVLGIAVFVLIVYQTHVLYRKRITAENLSAE</sequence>
<name>A0A1G5F3V4_9FIRM</name>
<dbReference type="CDD" id="cd00093">
    <property type="entry name" value="HTH_XRE"/>
    <property type="match status" value="1"/>
</dbReference>
<feature type="transmembrane region" description="Helical" evidence="2">
    <location>
        <begin position="236"/>
        <end position="254"/>
    </location>
</feature>
<gene>
    <name evidence="4" type="ORF">SAMN02910451_02238</name>
</gene>
<evidence type="ECO:0000313" key="4">
    <source>
        <dbReference type="EMBL" id="SCY33935.1"/>
    </source>
</evidence>
<keyword evidence="5" id="KW-1185">Reference proteome</keyword>
<evidence type="ECO:0000259" key="3">
    <source>
        <dbReference type="PROSITE" id="PS50943"/>
    </source>
</evidence>
<feature type="transmembrane region" description="Helical" evidence="2">
    <location>
        <begin position="206"/>
        <end position="229"/>
    </location>
</feature>
<protein>
    <submittedName>
        <fullName evidence="4">Helix-turn-helix domain-containing protein</fullName>
    </submittedName>
</protein>
<dbReference type="InterPro" id="IPR010982">
    <property type="entry name" value="Lambda_DNA-bd_dom_sf"/>
</dbReference>
<keyword evidence="2" id="KW-0812">Transmembrane</keyword>
<dbReference type="OrthoDB" id="1848513at2"/>
<feature type="transmembrane region" description="Helical" evidence="2">
    <location>
        <begin position="88"/>
        <end position="114"/>
    </location>
</feature>
<dbReference type="SMART" id="SM00530">
    <property type="entry name" value="HTH_XRE"/>
    <property type="match status" value="1"/>
</dbReference>
<keyword evidence="1" id="KW-0238">DNA-binding</keyword>
<evidence type="ECO:0000256" key="1">
    <source>
        <dbReference type="ARBA" id="ARBA00023125"/>
    </source>
</evidence>
<keyword evidence="2" id="KW-1133">Transmembrane helix</keyword>
<feature type="transmembrane region" description="Helical" evidence="2">
    <location>
        <begin position="134"/>
        <end position="153"/>
    </location>
</feature>
<feature type="domain" description="HTH cro/C1-type" evidence="3">
    <location>
        <begin position="8"/>
        <end position="62"/>
    </location>
</feature>
<dbReference type="PANTHER" id="PTHR46558:SF13">
    <property type="entry name" value="HTH-TYPE TRANSCRIPTIONAL REGULATOR IMMR"/>
    <property type="match status" value="1"/>
</dbReference>
<dbReference type="PROSITE" id="PS50943">
    <property type="entry name" value="HTH_CROC1"/>
    <property type="match status" value="1"/>
</dbReference>
<dbReference type="PANTHER" id="PTHR46558">
    <property type="entry name" value="TRACRIPTIONAL REGULATORY PROTEIN-RELATED-RELATED"/>
    <property type="match status" value="1"/>
</dbReference>
<dbReference type="Gene3D" id="1.10.260.40">
    <property type="entry name" value="lambda repressor-like DNA-binding domains"/>
    <property type="match status" value="1"/>
</dbReference>
<dbReference type="Pfam" id="PF01381">
    <property type="entry name" value="HTH_3"/>
    <property type="match status" value="1"/>
</dbReference>
<dbReference type="GO" id="GO:0003677">
    <property type="term" value="F:DNA binding"/>
    <property type="evidence" value="ECO:0007669"/>
    <property type="project" value="UniProtKB-KW"/>
</dbReference>
<feature type="transmembrane region" description="Helical" evidence="2">
    <location>
        <begin position="165"/>
        <end position="186"/>
    </location>
</feature>
<accession>A0A1G5F3V4</accession>
<dbReference type="SUPFAM" id="SSF47413">
    <property type="entry name" value="lambda repressor-like DNA-binding domains"/>
    <property type="match status" value="1"/>
</dbReference>
<proteinExistence type="predicted"/>
<evidence type="ECO:0000313" key="5">
    <source>
        <dbReference type="Proteomes" id="UP000183047"/>
    </source>
</evidence>
<keyword evidence="2" id="KW-0472">Membrane</keyword>
<feature type="transmembrane region" description="Helical" evidence="2">
    <location>
        <begin position="284"/>
        <end position="302"/>
    </location>
</feature>
<dbReference type="RefSeq" id="WP_074462746.1">
    <property type="nucleotide sequence ID" value="NZ_FMUR01000013.1"/>
</dbReference>
<dbReference type="EMBL" id="FMUR01000013">
    <property type="protein sequence ID" value="SCY33935.1"/>
    <property type="molecule type" value="Genomic_DNA"/>
</dbReference>
<evidence type="ECO:0000256" key="2">
    <source>
        <dbReference type="SAM" id="Phobius"/>
    </source>
</evidence>
<dbReference type="Proteomes" id="UP000183047">
    <property type="component" value="Unassembled WGS sequence"/>
</dbReference>